<accession>A0A2S7T4N3</accession>
<name>A0A2S7T4N3_9FLAO</name>
<feature type="chain" id="PRO_5015598247" description="Arylsulfotransferase (ASST)" evidence="1">
    <location>
        <begin position="21"/>
        <end position="440"/>
    </location>
</feature>
<dbReference type="RefSeq" id="WP_105000050.1">
    <property type="nucleotide sequence ID" value="NZ_MQVX01000001.1"/>
</dbReference>
<evidence type="ECO:0000256" key="1">
    <source>
        <dbReference type="SAM" id="SignalP"/>
    </source>
</evidence>
<dbReference type="SUPFAM" id="SSF50998">
    <property type="entry name" value="Quinoprotein alcohol dehydrogenase-like"/>
    <property type="match status" value="1"/>
</dbReference>
<feature type="signal peptide" evidence="1">
    <location>
        <begin position="1"/>
        <end position="20"/>
    </location>
</feature>
<dbReference type="GO" id="GO:0004062">
    <property type="term" value="F:aryl sulfotransferase activity"/>
    <property type="evidence" value="ECO:0007669"/>
    <property type="project" value="InterPro"/>
</dbReference>
<dbReference type="EMBL" id="MQVX01000001">
    <property type="protein sequence ID" value="PQJ14416.1"/>
    <property type="molecule type" value="Genomic_DNA"/>
</dbReference>
<dbReference type="InterPro" id="IPR053143">
    <property type="entry name" value="Arylsulfate_ST"/>
</dbReference>
<dbReference type="AlphaFoldDB" id="A0A2S7T4N3"/>
<dbReference type="Proteomes" id="UP000239366">
    <property type="component" value="Unassembled WGS sequence"/>
</dbReference>
<sequence>MKKIKLILILALVGFVFSCSQDGLINLTDDTPDEVGEEEEEEEETPLDTFGTLLLFNNNTASNGYVLVNDAAANRVFLMTRNTEIVYEWDMDGRRLGNDVRLLPNGQLLAMLESEDPKITIGGFGGRMALINPDGSESFSFDYSTDDVILHHDAELLPNGNILTMIWERKTASEATAAGYELNVDVFPDGLIEINPNTSEIVWEWYMWDHLVQEFNASADNFGDISTEIRKVNVNHIVNDNGDISHANGIAYDAANDLIYLSANFYSEVWVIDHSTTTAEAATSSGGNFGFGGDLVYRFGNPRAYQNDMGTVLFDHNHYPNLLDDSNPGDILIFANGNSGTQSTAYELTLPSPLSLVANQDNEPQVVWSFTDSEMHSPKVSGVEDLPNGNRLITEGDFGFWEITPSGEIAWKLEAQGFFWRAYHYDLDDPAIENLPINQP</sequence>
<organism evidence="2 3">
    <name type="scientific">Aureicoccus marinus</name>
    <dbReference type="NCBI Taxonomy" id="754435"/>
    <lineage>
        <taxon>Bacteria</taxon>
        <taxon>Pseudomonadati</taxon>
        <taxon>Bacteroidota</taxon>
        <taxon>Flavobacteriia</taxon>
        <taxon>Flavobacteriales</taxon>
        <taxon>Flavobacteriaceae</taxon>
        <taxon>Aureicoccus</taxon>
    </lineage>
</organism>
<evidence type="ECO:0008006" key="4">
    <source>
        <dbReference type="Google" id="ProtNLM"/>
    </source>
</evidence>
<dbReference type="PANTHER" id="PTHR35340">
    <property type="entry name" value="PQQ ENZYME REPEAT PROTEIN-RELATED"/>
    <property type="match status" value="1"/>
</dbReference>
<evidence type="ECO:0000313" key="3">
    <source>
        <dbReference type="Proteomes" id="UP000239366"/>
    </source>
</evidence>
<comment type="caution">
    <text evidence="2">The sequence shown here is derived from an EMBL/GenBank/DDBJ whole genome shotgun (WGS) entry which is preliminary data.</text>
</comment>
<keyword evidence="1" id="KW-0732">Signal</keyword>
<dbReference type="PANTHER" id="PTHR35340:SF5">
    <property type="entry name" value="ASST-DOMAIN-CONTAINING PROTEIN"/>
    <property type="match status" value="1"/>
</dbReference>
<keyword evidence="3" id="KW-1185">Reference proteome</keyword>
<dbReference type="OrthoDB" id="264813at2"/>
<dbReference type="PROSITE" id="PS51257">
    <property type="entry name" value="PROKAR_LIPOPROTEIN"/>
    <property type="match status" value="1"/>
</dbReference>
<dbReference type="Pfam" id="PF05935">
    <property type="entry name" value="Arylsulfotrans"/>
    <property type="match status" value="1"/>
</dbReference>
<reference evidence="3" key="1">
    <citation type="submission" date="2016-11" db="EMBL/GenBank/DDBJ databases">
        <title>Trade-off between light-utilization and light-protection in marine flavobacteria.</title>
        <authorList>
            <person name="Kumagai Y."/>
            <person name="Yoshizawa S."/>
            <person name="Kogure K."/>
        </authorList>
    </citation>
    <scope>NUCLEOTIDE SEQUENCE [LARGE SCALE GENOMIC DNA]</scope>
    <source>
        <strain evidence="3">SG-18</strain>
    </source>
</reference>
<evidence type="ECO:0000313" key="2">
    <source>
        <dbReference type="EMBL" id="PQJ14416.1"/>
    </source>
</evidence>
<dbReference type="InterPro" id="IPR011047">
    <property type="entry name" value="Quinoprotein_ADH-like_sf"/>
</dbReference>
<proteinExistence type="predicted"/>
<dbReference type="InterPro" id="IPR010262">
    <property type="entry name" value="Arylsulfotransferase_bact"/>
</dbReference>
<protein>
    <recommendedName>
        <fullName evidence="4">Arylsulfotransferase (ASST)</fullName>
    </recommendedName>
</protein>
<gene>
    <name evidence="2" type="ORF">BST99_00445</name>
</gene>